<dbReference type="InterPro" id="IPR003054">
    <property type="entry name" value="Keratin_II"/>
</dbReference>
<dbReference type="PANTHER" id="PTHR45616">
    <property type="entry name" value="GATA-TYPE DOMAIN-CONTAINING PROTEIN"/>
    <property type="match status" value="1"/>
</dbReference>
<dbReference type="EMBL" id="JAIPUX010000439">
    <property type="protein sequence ID" value="KAH0629122.1"/>
    <property type="molecule type" value="Genomic_DNA"/>
</dbReference>
<organism evidence="7 8">
    <name type="scientific">Phrynosoma platyrhinos</name>
    <name type="common">Desert horned lizard</name>
    <dbReference type="NCBI Taxonomy" id="52577"/>
    <lineage>
        <taxon>Eukaryota</taxon>
        <taxon>Metazoa</taxon>
        <taxon>Chordata</taxon>
        <taxon>Craniata</taxon>
        <taxon>Vertebrata</taxon>
        <taxon>Euteleostomi</taxon>
        <taxon>Lepidosauria</taxon>
        <taxon>Squamata</taxon>
        <taxon>Bifurcata</taxon>
        <taxon>Unidentata</taxon>
        <taxon>Episquamata</taxon>
        <taxon>Toxicofera</taxon>
        <taxon>Iguania</taxon>
        <taxon>Phrynosomatidae</taxon>
        <taxon>Phrynosomatinae</taxon>
        <taxon>Phrynosoma</taxon>
    </lineage>
</organism>
<reference evidence="7 8" key="1">
    <citation type="journal article" date="2022" name="Gigascience">
        <title>A chromosome-level genome assembly and annotation of the desert horned lizard, Phrynosoma platyrhinos, provides insight into chromosomal rearrangements among reptiles.</title>
        <authorList>
            <person name="Koochekian N."/>
            <person name="Ascanio A."/>
            <person name="Farleigh K."/>
            <person name="Card D.C."/>
            <person name="Schield D.R."/>
            <person name="Castoe T.A."/>
            <person name="Jezkova T."/>
        </authorList>
    </citation>
    <scope>NUCLEOTIDE SEQUENCE [LARGE SCALE GENOMIC DNA]</scope>
    <source>
        <strain evidence="7">NK-2021</strain>
    </source>
</reference>
<sequence length="856" mass="96605">MHNGVPRSCIEFGNYASSYRNAHIHGVSFNEQLLKPLCVGVDPEIQKIRVKEKEEMKSLNDQFACLIDQVRCLEQRNKVLVTKWNLLQEHTPPLRRDLEPLFEHAVYSLRKHLDSLLSEKEQMEPRLCNVKKSVEEFKCKECLLSCFLPWQIDCLQSAICDTEQRGDCSLKDAQEKQDELHSTLQKSKDELACMLRNYQELLNDKLALDIEIATYKSLLEGEENRIFAGNFGDVVVLPNPSKGVDSCGREPGYRSLCGGYNSSRSEKHSFGYPGKGKYPGDMDDHTVGGPLSLLLAAHTCFLGNNSSQLFIMTQQMSAARTFIRGSGFSSRSAAYGLGGHKTYAASVRYPVRSGYGVPAFTSQSLANMGGSRRISHGGYGGYGAGCSAGYNYGHGGYDNLGFGGTMGHYGPRTYDSTRSCGPFRGYSNSGGESIHRVRMNEKLLKPLHVGVDPQDHEIRNHEKEEMKNLNNQFACFIEKVRILEQENKALETKWNLLQQYAMVPKKNLGPYYENFISNIKNQIDCLLHDREHLTSENTAIQHLVEEFKSKYEEEFKRRTTAENEFVLLKKDVDSISLSKTELEGKVDLLRRELEFRRGVYMEELTQLGGQISDMNILLQMDNSRDLDVDLIIKNTEAWYQNIAQRSKEEVNALYGNRFQELQEQRAKYLNDLKINQHEIEELTRVTHKLQSEHDSIKKQVGALQTSICEVEQHGDHALKDAQEKHSDLQAALQKAKDDLASMLKDYHDLLSVKMALDIEIATYKTLLEGEEIRLHTGNPFRIGRGYNPGYGGGYTTGGHRNHNQSYSSRSVGDYSRPADSNNAATGHGSADAEFYPRGANSSRGVSYSARKPNFPI</sequence>
<feature type="coiled-coil region" evidence="4">
    <location>
        <begin position="49"/>
        <end position="76"/>
    </location>
</feature>
<feature type="domain" description="IF rod" evidence="6">
    <location>
        <begin position="52"/>
        <end position="226"/>
    </location>
</feature>
<dbReference type="PANTHER" id="PTHR45616:SF19">
    <property type="entry name" value="KERATIN 90"/>
    <property type="match status" value="1"/>
</dbReference>
<evidence type="ECO:0000256" key="4">
    <source>
        <dbReference type="SAM" id="Coils"/>
    </source>
</evidence>
<dbReference type="PROSITE" id="PS51842">
    <property type="entry name" value="IF_ROD_2"/>
    <property type="match status" value="2"/>
</dbReference>
<keyword evidence="8" id="KW-1185">Reference proteome</keyword>
<dbReference type="Gene3D" id="1.20.5.1160">
    <property type="entry name" value="Vasodilator-stimulated phosphoprotein"/>
    <property type="match status" value="1"/>
</dbReference>
<dbReference type="SMART" id="SM01391">
    <property type="entry name" value="Filament"/>
    <property type="match status" value="2"/>
</dbReference>
<dbReference type="Gene3D" id="1.20.5.500">
    <property type="entry name" value="Single helix bin"/>
    <property type="match status" value="1"/>
</dbReference>
<evidence type="ECO:0000313" key="8">
    <source>
        <dbReference type="Proteomes" id="UP000826234"/>
    </source>
</evidence>
<comment type="similarity">
    <text evidence="3">Belongs to the intermediate filament family.</text>
</comment>
<evidence type="ECO:0000256" key="5">
    <source>
        <dbReference type="SAM" id="MobiDB-lite"/>
    </source>
</evidence>
<dbReference type="Gene3D" id="1.20.5.170">
    <property type="match status" value="2"/>
</dbReference>
<dbReference type="Proteomes" id="UP000826234">
    <property type="component" value="Unassembled WGS sequence"/>
</dbReference>
<dbReference type="Pfam" id="PF00038">
    <property type="entry name" value="Filament"/>
    <property type="match status" value="3"/>
</dbReference>
<feature type="coiled-coil region" evidence="4">
    <location>
        <begin position="658"/>
        <end position="745"/>
    </location>
</feature>
<dbReference type="Pfam" id="PF16208">
    <property type="entry name" value="Keratin_2_head"/>
    <property type="match status" value="1"/>
</dbReference>
<proteinExistence type="inferred from homology"/>
<protein>
    <recommendedName>
        <fullName evidence="6">IF rod domain-containing protein</fullName>
    </recommendedName>
</protein>
<evidence type="ECO:0000256" key="3">
    <source>
        <dbReference type="RuleBase" id="RU000685"/>
    </source>
</evidence>
<evidence type="ECO:0000256" key="2">
    <source>
        <dbReference type="ARBA" id="ARBA00023054"/>
    </source>
</evidence>
<dbReference type="PRINTS" id="PR01276">
    <property type="entry name" value="TYPE2KERATIN"/>
</dbReference>
<dbReference type="InterPro" id="IPR039008">
    <property type="entry name" value="IF_rod_dom"/>
</dbReference>
<feature type="non-terminal residue" evidence="7">
    <location>
        <position position="856"/>
    </location>
</feature>
<evidence type="ECO:0000313" key="7">
    <source>
        <dbReference type="EMBL" id="KAH0629122.1"/>
    </source>
</evidence>
<dbReference type="InterPro" id="IPR032444">
    <property type="entry name" value="Keratin_2_head"/>
</dbReference>
<feature type="coiled-coil region" evidence="4">
    <location>
        <begin position="170"/>
        <end position="204"/>
    </location>
</feature>
<keyword evidence="1 3" id="KW-0403">Intermediate filament</keyword>
<evidence type="ECO:0000256" key="1">
    <source>
        <dbReference type="ARBA" id="ARBA00022754"/>
    </source>
</evidence>
<comment type="caution">
    <text evidence="7">The sequence shown here is derived from an EMBL/GenBank/DDBJ whole genome shotgun (WGS) entry which is preliminary data.</text>
</comment>
<dbReference type="PROSITE" id="PS00226">
    <property type="entry name" value="IF_ROD_1"/>
    <property type="match status" value="2"/>
</dbReference>
<gene>
    <name evidence="7" type="ORF">JD844_010956</name>
</gene>
<keyword evidence="2 4" id="KW-0175">Coiled coil</keyword>
<dbReference type="InterPro" id="IPR018039">
    <property type="entry name" value="IF_conserved"/>
</dbReference>
<evidence type="ECO:0000259" key="6">
    <source>
        <dbReference type="PROSITE" id="PS51842"/>
    </source>
</evidence>
<feature type="coiled-coil region" evidence="4">
    <location>
        <begin position="466"/>
        <end position="564"/>
    </location>
</feature>
<feature type="domain" description="IF rod" evidence="6">
    <location>
        <begin position="462"/>
        <end position="774"/>
    </location>
</feature>
<accession>A0ABQ7TI47</accession>
<feature type="region of interest" description="Disordered" evidence="5">
    <location>
        <begin position="793"/>
        <end position="856"/>
    </location>
</feature>
<dbReference type="SUPFAM" id="SSF64593">
    <property type="entry name" value="Intermediate filament protein, coiled coil region"/>
    <property type="match status" value="4"/>
</dbReference>
<name>A0ABQ7TI47_PHRPL</name>